<proteinExistence type="predicted"/>
<organism evidence="3 4">
    <name type="scientific">Streptomyces solincola</name>
    <dbReference type="NCBI Taxonomy" id="2100817"/>
    <lineage>
        <taxon>Bacteria</taxon>
        <taxon>Bacillati</taxon>
        <taxon>Actinomycetota</taxon>
        <taxon>Actinomycetes</taxon>
        <taxon>Kitasatosporales</taxon>
        <taxon>Streptomycetaceae</taxon>
        <taxon>Streptomyces</taxon>
    </lineage>
</organism>
<dbReference type="InterPro" id="IPR036086">
    <property type="entry name" value="ParB/Sulfiredoxin_sf"/>
</dbReference>
<feature type="region of interest" description="Disordered" evidence="1">
    <location>
        <begin position="156"/>
        <end position="197"/>
    </location>
</feature>
<evidence type="ECO:0000259" key="2">
    <source>
        <dbReference type="SMART" id="SM00470"/>
    </source>
</evidence>
<keyword evidence="4" id="KW-1185">Reference proteome</keyword>
<evidence type="ECO:0000256" key="1">
    <source>
        <dbReference type="SAM" id="MobiDB-lite"/>
    </source>
</evidence>
<dbReference type="EMBL" id="PVLV01000049">
    <property type="protein sequence ID" value="PRH80573.1"/>
    <property type="molecule type" value="Genomic_DNA"/>
</dbReference>
<dbReference type="InterPro" id="IPR003115">
    <property type="entry name" value="ParB_N"/>
</dbReference>
<dbReference type="SMART" id="SM00470">
    <property type="entry name" value="ParB"/>
    <property type="match status" value="1"/>
</dbReference>
<dbReference type="Gene3D" id="3.90.1530.10">
    <property type="entry name" value="Conserved hypothetical protein from pyrococcus furiosus pfu- 392566-001, ParB domain"/>
    <property type="match status" value="1"/>
</dbReference>
<feature type="domain" description="ParB-like N-terminal" evidence="2">
    <location>
        <begin position="11"/>
        <end position="90"/>
    </location>
</feature>
<comment type="caution">
    <text evidence="3">The sequence shown here is derived from an EMBL/GenBank/DDBJ whole genome shotgun (WGS) entry which is preliminary data.</text>
</comment>
<dbReference type="OrthoDB" id="3605108at2"/>
<dbReference type="Proteomes" id="UP000239322">
    <property type="component" value="Unassembled WGS sequence"/>
</dbReference>
<dbReference type="RefSeq" id="WP_105867341.1">
    <property type="nucleotide sequence ID" value="NZ_PVLV01000049.1"/>
</dbReference>
<name>A0A2S9Q1T2_9ACTN</name>
<evidence type="ECO:0000313" key="4">
    <source>
        <dbReference type="Proteomes" id="UP000239322"/>
    </source>
</evidence>
<reference evidence="3 4" key="1">
    <citation type="submission" date="2018-03" db="EMBL/GenBank/DDBJ databases">
        <title>Novel Streptomyces sp. from soil.</title>
        <authorList>
            <person name="Tan G.Y.A."/>
            <person name="Lee Z.Y."/>
        </authorList>
    </citation>
    <scope>NUCLEOTIDE SEQUENCE [LARGE SCALE GENOMIC DNA]</scope>
    <source>
        <strain evidence="3 4">ST5x</strain>
    </source>
</reference>
<dbReference type="AlphaFoldDB" id="A0A2S9Q1T2"/>
<protein>
    <recommendedName>
        <fullName evidence="2">ParB-like N-terminal domain-containing protein</fullName>
    </recommendedName>
</protein>
<sequence length="210" mass="22653">MTGLAAPRYISYIPLTDLPPDPANPKKHEIERIIASIKDHGFIDTPVVDERTSLVIAGHGRREALIEMQVRGEPIPDGLLLDDDGGWLVPVTRGWASASDRQAHAVLILLNRLPMAGGWDSRALAAILEDLATSDADLFDSLCISDDEMEQLLREVDPEGLPQGPNGTEAPERDMLGEDFADDGYGDSGDNERSGSVCCPACGHLFSPGR</sequence>
<gene>
    <name evidence="3" type="ORF">C6N75_03450</name>
</gene>
<accession>A0A2S9Q1T2</accession>
<dbReference type="SUPFAM" id="SSF110849">
    <property type="entry name" value="ParB/Sulfiredoxin"/>
    <property type="match status" value="1"/>
</dbReference>
<evidence type="ECO:0000313" key="3">
    <source>
        <dbReference type="EMBL" id="PRH80573.1"/>
    </source>
</evidence>